<evidence type="ECO:0000313" key="3">
    <source>
        <dbReference type="Proteomes" id="UP000268727"/>
    </source>
</evidence>
<reference evidence="2 3" key="1">
    <citation type="submission" date="2018-11" db="EMBL/GenBank/DDBJ databases">
        <title>Sequencing the genomes of 1000 actinobacteria strains.</title>
        <authorList>
            <person name="Klenk H.-P."/>
        </authorList>
    </citation>
    <scope>NUCLEOTIDE SEQUENCE [LARGE SCALE GENOMIC DNA]</scope>
    <source>
        <strain evidence="2 3">DSM 44231</strain>
    </source>
</reference>
<keyword evidence="1" id="KW-0812">Transmembrane</keyword>
<evidence type="ECO:0000256" key="1">
    <source>
        <dbReference type="SAM" id="Phobius"/>
    </source>
</evidence>
<accession>A0A3N1H3C7</accession>
<feature type="transmembrane region" description="Helical" evidence="1">
    <location>
        <begin position="92"/>
        <end position="117"/>
    </location>
</feature>
<sequence length="244" mass="24199">MKAALHVEWTKLRTVAGTAWLVAAVVLLTSALGVAASAACAGTGCGDPTKTSLTGIAFGQAVVAVLAVLAVSGEYGTGMIRVTFAALPRRSAVLAAKGAVVGAVVLVAGAAAVLVSVSVGRGVSSEVSALSPADVRAAVGSVLYLVLVGLLSLGVATVVRDAAAAIGVVLGLLYLFPIVAAVVSDPDWFRRLQRISPMTAGLAVQATTNVDRLPISPWAGLGVLGLWAAGALLAGGVALRLRDA</sequence>
<organism evidence="2 3">
    <name type="scientific">Saccharothrix texasensis</name>
    <dbReference type="NCBI Taxonomy" id="103734"/>
    <lineage>
        <taxon>Bacteria</taxon>
        <taxon>Bacillati</taxon>
        <taxon>Actinomycetota</taxon>
        <taxon>Actinomycetes</taxon>
        <taxon>Pseudonocardiales</taxon>
        <taxon>Pseudonocardiaceae</taxon>
        <taxon>Saccharothrix</taxon>
    </lineage>
</organism>
<dbReference type="Proteomes" id="UP000268727">
    <property type="component" value="Unassembled WGS sequence"/>
</dbReference>
<gene>
    <name evidence="2" type="ORF">EDD40_2294</name>
</gene>
<proteinExistence type="predicted"/>
<dbReference type="EMBL" id="RJKM01000001">
    <property type="protein sequence ID" value="ROP37010.1"/>
    <property type="molecule type" value="Genomic_DNA"/>
</dbReference>
<feature type="transmembrane region" description="Helical" evidence="1">
    <location>
        <begin position="51"/>
        <end position="71"/>
    </location>
</feature>
<feature type="transmembrane region" description="Helical" evidence="1">
    <location>
        <begin position="218"/>
        <end position="239"/>
    </location>
</feature>
<comment type="caution">
    <text evidence="2">The sequence shown here is derived from an EMBL/GenBank/DDBJ whole genome shotgun (WGS) entry which is preliminary data.</text>
</comment>
<dbReference type="OrthoDB" id="3297985at2"/>
<name>A0A3N1H3C7_9PSEU</name>
<feature type="transmembrane region" description="Helical" evidence="1">
    <location>
        <begin position="137"/>
        <end position="156"/>
    </location>
</feature>
<feature type="transmembrane region" description="Helical" evidence="1">
    <location>
        <begin position="163"/>
        <end position="183"/>
    </location>
</feature>
<evidence type="ECO:0000313" key="2">
    <source>
        <dbReference type="EMBL" id="ROP37010.1"/>
    </source>
</evidence>
<keyword evidence="3" id="KW-1185">Reference proteome</keyword>
<keyword evidence="1" id="KW-1133">Transmembrane helix</keyword>
<keyword evidence="1" id="KW-0472">Membrane</keyword>
<protein>
    <submittedName>
        <fullName evidence="2">ABC-2 type transport system permease protein</fullName>
    </submittedName>
</protein>
<dbReference type="RefSeq" id="WP_123742878.1">
    <property type="nucleotide sequence ID" value="NZ_RJKM01000001.1"/>
</dbReference>
<dbReference type="AlphaFoldDB" id="A0A3N1H3C7"/>